<keyword evidence="1" id="KW-0472">Membrane</keyword>
<name>A0A1D9GHL4_9GAMM</name>
<keyword evidence="3" id="KW-1185">Reference proteome</keyword>
<feature type="transmembrane region" description="Helical" evidence="1">
    <location>
        <begin position="88"/>
        <end position="110"/>
    </location>
</feature>
<feature type="transmembrane region" description="Helical" evidence="1">
    <location>
        <begin position="31"/>
        <end position="50"/>
    </location>
</feature>
<feature type="transmembrane region" description="Helical" evidence="1">
    <location>
        <begin position="342"/>
        <end position="362"/>
    </location>
</feature>
<feature type="transmembrane region" description="Helical" evidence="1">
    <location>
        <begin position="176"/>
        <end position="198"/>
    </location>
</feature>
<protein>
    <submittedName>
        <fullName evidence="2">Uncharacterized protein</fullName>
    </submittedName>
</protein>
<feature type="transmembrane region" description="Helical" evidence="1">
    <location>
        <begin position="272"/>
        <end position="291"/>
    </location>
</feature>
<feature type="transmembrane region" description="Helical" evidence="1">
    <location>
        <begin position="62"/>
        <end position="82"/>
    </location>
</feature>
<feature type="transmembrane region" description="Helical" evidence="1">
    <location>
        <begin position="122"/>
        <end position="140"/>
    </location>
</feature>
<proteinExistence type="predicted"/>
<feature type="transmembrane region" description="Helical" evidence="1">
    <location>
        <begin position="311"/>
        <end position="335"/>
    </location>
</feature>
<reference evidence="2 3" key="1">
    <citation type="submission" date="2016-10" db="EMBL/GenBank/DDBJ databases">
        <title>Marinobacter salinus sp. nov., a moderately halophilic bacterium isolated from a tidal flat environment.</title>
        <authorList>
            <person name="Park S.-J."/>
        </authorList>
    </citation>
    <scope>NUCLEOTIDE SEQUENCE [LARGE SCALE GENOMIC DNA]</scope>
    <source>
        <strain evidence="2 3">Hb8</strain>
    </source>
</reference>
<gene>
    <name evidence="2" type="ORF">BKP64_02475</name>
</gene>
<accession>A0A1D9GHL4</accession>
<dbReference type="KEGG" id="msq:BKP64_02475"/>
<evidence type="ECO:0000313" key="3">
    <source>
        <dbReference type="Proteomes" id="UP000177445"/>
    </source>
</evidence>
<dbReference type="STRING" id="1874317.BKP64_02475"/>
<sequence length="401" mass="45322">MLFLGYLFFAFAFYLENVLSPYSSRFLIEGLVLVSRLVFLSIALFCSLAFYKRKAPVARIRILAVALVYTAAGISGFIFNAHDDLGVFVAHLSVYIQFFLLVFGYSLIGLQNDDFIIAVLRWFSYIILSVNIVFVFGLFVFVDVGLYISASLYSVGFSLSYFISSRKNHGAGILTVFLVSIFSLKRGLLLATMMHWLFTVKFKIKNLFFALFFLLVVLLLAYGIYQQFPDAFFSKLIESNISRSLESGSSVDAVSSGRVSIMIAVFNELSGVYKFIFGSGFGVIFDAYGFLEGRSAEWLTSGVDVIFGHFWLLHGVVLGTILSALVSFWIFYLFFTSYYKSDVIFAFFVNLLAFNFLVSLTSFTPWDPVWGLATGLLLARYRVLRRRKDFRVNVDNSVGQE</sequence>
<dbReference type="Proteomes" id="UP000177445">
    <property type="component" value="Chromosome"/>
</dbReference>
<evidence type="ECO:0000313" key="2">
    <source>
        <dbReference type="EMBL" id="AOY87136.1"/>
    </source>
</evidence>
<evidence type="ECO:0000256" key="1">
    <source>
        <dbReference type="SAM" id="Phobius"/>
    </source>
</evidence>
<keyword evidence="1" id="KW-1133">Transmembrane helix</keyword>
<dbReference type="EMBL" id="CP017715">
    <property type="protein sequence ID" value="AOY87136.1"/>
    <property type="molecule type" value="Genomic_DNA"/>
</dbReference>
<feature type="transmembrane region" description="Helical" evidence="1">
    <location>
        <begin position="146"/>
        <end position="164"/>
    </location>
</feature>
<feature type="transmembrane region" description="Helical" evidence="1">
    <location>
        <begin position="204"/>
        <end position="225"/>
    </location>
</feature>
<organism evidence="2 3">
    <name type="scientific">Marinobacter salinus</name>
    <dbReference type="NCBI Taxonomy" id="1874317"/>
    <lineage>
        <taxon>Bacteria</taxon>
        <taxon>Pseudomonadati</taxon>
        <taxon>Pseudomonadota</taxon>
        <taxon>Gammaproteobacteria</taxon>
        <taxon>Pseudomonadales</taxon>
        <taxon>Marinobacteraceae</taxon>
        <taxon>Marinobacter</taxon>
    </lineage>
</organism>
<dbReference type="AlphaFoldDB" id="A0A1D9GHL4"/>
<keyword evidence="1" id="KW-0812">Transmembrane</keyword>